<reference evidence="6" key="1">
    <citation type="journal article" date="2014" name="Int. J. Syst. Evol. Microbiol.">
        <title>Complete genome sequence of Corynebacterium casei LMG S-19264T (=DSM 44701T), isolated from a smear-ripened cheese.</title>
        <authorList>
            <consortium name="US DOE Joint Genome Institute (JGI-PGF)"/>
            <person name="Walter F."/>
            <person name="Albersmeier A."/>
            <person name="Kalinowski J."/>
            <person name="Ruckert C."/>
        </authorList>
    </citation>
    <scope>NUCLEOTIDE SEQUENCE</scope>
    <source>
        <strain evidence="6">VKM B-2748</strain>
    </source>
</reference>
<dbReference type="Pfam" id="PF03466">
    <property type="entry name" value="LysR_substrate"/>
    <property type="match status" value="1"/>
</dbReference>
<dbReference type="Pfam" id="PF00126">
    <property type="entry name" value="HTH_1"/>
    <property type="match status" value="1"/>
</dbReference>
<dbReference type="Gene3D" id="3.40.190.290">
    <property type="match status" value="1"/>
</dbReference>
<reference evidence="6" key="2">
    <citation type="submission" date="2023-01" db="EMBL/GenBank/DDBJ databases">
        <authorList>
            <person name="Sun Q."/>
            <person name="Evtushenko L."/>
        </authorList>
    </citation>
    <scope>NUCLEOTIDE SEQUENCE</scope>
    <source>
        <strain evidence="6">VKM B-2748</strain>
    </source>
</reference>
<accession>A0A9W6N629</accession>
<evidence type="ECO:0000256" key="3">
    <source>
        <dbReference type="ARBA" id="ARBA00023125"/>
    </source>
</evidence>
<keyword evidence="2" id="KW-0805">Transcription regulation</keyword>
<dbReference type="SUPFAM" id="SSF53850">
    <property type="entry name" value="Periplasmic binding protein-like II"/>
    <property type="match status" value="1"/>
</dbReference>
<keyword evidence="7" id="KW-1185">Reference proteome</keyword>
<evidence type="ECO:0000259" key="5">
    <source>
        <dbReference type="PROSITE" id="PS50931"/>
    </source>
</evidence>
<evidence type="ECO:0000313" key="6">
    <source>
        <dbReference type="EMBL" id="GLK78985.1"/>
    </source>
</evidence>
<dbReference type="SUPFAM" id="SSF46785">
    <property type="entry name" value="Winged helix' DNA-binding domain"/>
    <property type="match status" value="1"/>
</dbReference>
<dbReference type="InterPro" id="IPR058163">
    <property type="entry name" value="LysR-type_TF_proteobact-type"/>
</dbReference>
<evidence type="ECO:0000256" key="2">
    <source>
        <dbReference type="ARBA" id="ARBA00023015"/>
    </source>
</evidence>
<dbReference type="PROSITE" id="PS50931">
    <property type="entry name" value="HTH_LYSR"/>
    <property type="match status" value="1"/>
</dbReference>
<dbReference type="AlphaFoldDB" id="A0A9W6N629"/>
<organism evidence="6 7">
    <name type="scientific">Methylopila turkensis</name>
    <dbReference type="NCBI Taxonomy" id="1437816"/>
    <lineage>
        <taxon>Bacteria</taxon>
        <taxon>Pseudomonadati</taxon>
        <taxon>Pseudomonadota</taxon>
        <taxon>Alphaproteobacteria</taxon>
        <taxon>Hyphomicrobiales</taxon>
        <taxon>Methylopilaceae</taxon>
        <taxon>Methylopila</taxon>
    </lineage>
</organism>
<dbReference type="InterPro" id="IPR036388">
    <property type="entry name" value="WH-like_DNA-bd_sf"/>
</dbReference>
<name>A0A9W6N629_9HYPH</name>
<proteinExistence type="inferred from homology"/>
<dbReference type="Gene3D" id="1.10.10.10">
    <property type="entry name" value="Winged helix-like DNA-binding domain superfamily/Winged helix DNA-binding domain"/>
    <property type="match status" value="1"/>
</dbReference>
<dbReference type="Proteomes" id="UP001143309">
    <property type="component" value="Unassembled WGS sequence"/>
</dbReference>
<dbReference type="InterPro" id="IPR000847">
    <property type="entry name" value="LysR_HTH_N"/>
</dbReference>
<evidence type="ECO:0000256" key="4">
    <source>
        <dbReference type="ARBA" id="ARBA00023163"/>
    </source>
</evidence>
<evidence type="ECO:0000313" key="7">
    <source>
        <dbReference type="Proteomes" id="UP001143309"/>
    </source>
</evidence>
<dbReference type="InterPro" id="IPR036390">
    <property type="entry name" value="WH_DNA-bd_sf"/>
</dbReference>
<sequence length="308" mass="34274">MAAVKAQPRYDWNDIVYFLAVARQKNLARAAKALKVDHTTVGRRIRELERSLGASLFKRSRTGFTLTETGLRLLQHAEGMENQANALTEAVGAGGDAGGAVRIATMEGMGSLYLTTCFGAFRRQYPGIQIELITDTRTLDLTRREAEVFVSFNRPVGRRLSTRKIGEFRVSLYAAEAYFADRPRPTSARDLDEHDFIDFIDEYIHVRENRWLSDIFRPAHVGFRSTSLIAQYVSASSGQGIAMLPSFVAAHNPALIPVLPELSTVRDVWLSVHEDLVHIARIKAVAGFLEKRLAADRGFLLGETAPRG</sequence>
<protein>
    <submittedName>
        <fullName evidence="6">Transcriptional regulator</fullName>
    </submittedName>
</protein>
<keyword evidence="4" id="KW-0804">Transcription</keyword>
<dbReference type="GO" id="GO:0006351">
    <property type="term" value="P:DNA-templated transcription"/>
    <property type="evidence" value="ECO:0007669"/>
    <property type="project" value="TreeGrafter"/>
</dbReference>
<dbReference type="EMBL" id="BSFL01000001">
    <property type="protein sequence ID" value="GLK78985.1"/>
    <property type="molecule type" value="Genomic_DNA"/>
</dbReference>
<dbReference type="InterPro" id="IPR005119">
    <property type="entry name" value="LysR_subst-bd"/>
</dbReference>
<comment type="similarity">
    <text evidence="1">Belongs to the LysR transcriptional regulatory family.</text>
</comment>
<dbReference type="GO" id="GO:0003700">
    <property type="term" value="F:DNA-binding transcription factor activity"/>
    <property type="evidence" value="ECO:0007669"/>
    <property type="project" value="InterPro"/>
</dbReference>
<gene>
    <name evidence="6" type="ORF">GCM10008174_07260</name>
</gene>
<dbReference type="GO" id="GO:0043565">
    <property type="term" value="F:sequence-specific DNA binding"/>
    <property type="evidence" value="ECO:0007669"/>
    <property type="project" value="TreeGrafter"/>
</dbReference>
<comment type="caution">
    <text evidence="6">The sequence shown here is derived from an EMBL/GenBank/DDBJ whole genome shotgun (WGS) entry which is preliminary data.</text>
</comment>
<keyword evidence="3" id="KW-0238">DNA-binding</keyword>
<dbReference type="PANTHER" id="PTHR30537">
    <property type="entry name" value="HTH-TYPE TRANSCRIPTIONAL REGULATOR"/>
    <property type="match status" value="1"/>
</dbReference>
<evidence type="ECO:0000256" key="1">
    <source>
        <dbReference type="ARBA" id="ARBA00009437"/>
    </source>
</evidence>
<feature type="domain" description="HTH lysR-type" evidence="5">
    <location>
        <begin position="10"/>
        <end position="67"/>
    </location>
</feature>
<dbReference type="PANTHER" id="PTHR30537:SF3">
    <property type="entry name" value="TRANSCRIPTIONAL REGULATORY PROTEIN"/>
    <property type="match status" value="1"/>
</dbReference>